<dbReference type="InterPro" id="IPR013320">
    <property type="entry name" value="ConA-like_dom_sf"/>
</dbReference>
<organism evidence="5 6">
    <name type="scientific">Flavivirga aquatica</name>
    <dbReference type="NCBI Taxonomy" id="1849968"/>
    <lineage>
        <taxon>Bacteria</taxon>
        <taxon>Pseudomonadati</taxon>
        <taxon>Bacteroidota</taxon>
        <taxon>Flavobacteriia</taxon>
        <taxon>Flavobacteriales</taxon>
        <taxon>Flavobacteriaceae</taxon>
        <taxon>Flavivirga</taxon>
    </lineage>
</organism>
<evidence type="ECO:0000259" key="4">
    <source>
        <dbReference type="PROSITE" id="PS51762"/>
    </source>
</evidence>
<dbReference type="InterPro" id="IPR000757">
    <property type="entry name" value="Beta-glucanase-like"/>
</dbReference>
<feature type="compositionally biased region" description="Polar residues" evidence="3">
    <location>
        <begin position="352"/>
        <end position="378"/>
    </location>
</feature>
<sequence>MKKNKQGINKVQFLILLIIGLSLQIYAQNPVGISGNWTLQPDFSDEFSGGLDTAKWDHNPNDWGPWSWEPRHTKVRGGNLNLTIDWDKHTRAGKQLYFTSGIIRSRKDIKYGYFEIKMKGNPRHPGACPAFWTYSIGQSTMVINGQRVKYNEIDFPEIQQRRRNVNIIDWNIIRADDARPQKRTTRRVSTGGPNGAPNFDPRNAFHVYGCLWEENSIKFYIDGNLVGTADASESRFQKHKQRLVISLGLREPYYEYVNGGRIATETNARPSGFPSTMEVQYVRTWKRAGGGGGNNNGGNNSGGTNCGATWNPNAKYALKAIVSHNGKKWRWKAKKRGNCTPGACGRWKDLGNCTSNRSTSKNDQTKNNGAENNNSSDFIGNGPIGDEVNNIIGWGPSANIEMSHNSTKNILNIESDGITKISMYNLLGAKVLDQEFQDRTNLNISSLPKGIYIVKISNEVSGITKKISL</sequence>
<dbReference type="NCBIfam" id="TIGR04183">
    <property type="entry name" value="Por_Secre_tail"/>
    <property type="match status" value="1"/>
</dbReference>
<dbReference type="Pfam" id="PF18962">
    <property type="entry name" value="Por_Secre_tail"/>
    <property type="match status" value="1"/>
</dbReference>
<comment type="caution">
    <text evidence="5">The sequence shown here is derived from an EMBL/GenBank/DDBJ whole genome shotgun (WGS) entry which is preliminary data.</text>
</comment>
<dbReference type="OrthoDB" id="973752at2"/>
<dbReference type="InterPro" id="IPR026444">
    <property type="entry name" value="Secre_tail"/>
</dbReference>
<feature type="domain" description="GH16" evidence="4">
    <location>
        <begin position="24"/>
        <end position="290"/>
    </location>
</feature>
<dbReference type="InterPro" id="IPR050546">
    <property type="entry name" value="Glycosyl_Hydrlase_16"/>
</dbReference>
<dbReference type="SUPFAM" id="SSF49899">
    <property type="entry name" value="Concanavalin A-like lectins/glucanases"/>
    <property type="match status" value="1"/>
</dbReference>
<evidence type="ECO:0000313" key="6">
    <source>
        <dbReference type="Proteomes" id="UP000095713"/>
    </source>
</evidence>
<dbReference type="Pfam" id="PF00722">
    <property type="entry name" value="Glyco_hydro_16"/>
    <property type="match status" value="1"/>
</dbReference>
<feature type="region of interest" description="Disordered" evidence="3">
    <location>
        <begin position="350"/>
        <end position="382"/>
    </location>
</feature>
<keyword evidence="2" id="KW-0732">Signal</keyword>
<dbReference type="PROSITE" id="PS51762">
    <property type="entry name" value="GH16_2"/>
    <property type="match status" value="1"/>
</dbReference>
<reference evidence="5 6" key="1">
    <citation type="submission" date="2016-05" db="EMBL/GenBank/DDBJ databases">
        <title>Draft Genome Sequence of Algibacter sp. Strain SK-16 Isolated from the Surface Water of Aburatsubo Inlet.</title>
        <authorList>
            <person name="Wong S.-K."/>
            <person name="Yoshizawa S."/>
            <person name="Nakajima Y."/>
            <person name="Ogura Y."/>
            <person name="Tetsuya H."/>
            <person name="Hamasaki K."/>
        </authorList>
    </citation>
    <scope>NUCLEOTIDE SEQUENCE [LARGE SCALE GENOMIC DNA]</scope>
    <source>
        <strain evidence="5 6">SK-16</strain>
    </source>
</reference>
<dbReference type="AlphaFoldDB" id="A0A1E5TAE3"/>
<dbReference type="EMBL" id="MDJD01000034">
    <property type="protein sequence ID" value="OEK08352.1"/>
    <property type="molecule type" value="Genomic_DNA"/>
</dbReference>
<dbReference type="RefSeq" id="WP_069829860.1">
    <property type="nucleotide sequence ID" value="NZ_MDJD01000034.1"/>
</dbReference>
<dbReference type="GO" id="GO:0005975">
    <property type="term" value="P:carbohydrate metabolic process"/>
    <property type="evidence" value="ECO:0007669"/>
    <property type="project" value="InterPro"/>
</dbReference>
<dbReference type="STRING" id="1849968.A8C32_02565"/>
<dbReference type="PANTHER" id="PTHR10963">
    <property type="entry name" value="GLYCOSYL HYDROLASE-RELATED"/>
    <property type="match status" value="1"/>
</dbReference>
<evidence type="ECO:0000256" key="3">
    <source>
        <dbReference type="SAM" id="MobiDB-lite"/>
    </source>
</evidence>
<dbReference type="Gene3D" id="2.10.10.20">
    <property type="entry name" value="Carbohydrate-binding module superfamily 5/12"/>
    <property type="match status" value="1"/>
</dbReference>
<dbReference type="GO" id="GO:0004553">
    <property type="term" value="F:hydrolase activity, hydrolyzing O-glycosyl compounds"/>
    <property type="evidence" value="ECO:0007669"/>
    <property type="project" value="InterPro"/>
</dbReference>
<evidence type="ECO:0000313" key="5">
    <source>
        <dbReference type="EMBL" id="OEK08352.1"/>
    </source>
</evidence>
<evidence type="ECO:0000256" key="2">
    <source>
        <dbReference type="ARBA" id="ARBA00022729"/>
    </source>
</evidence>
<keyword evidence="6" id="KW-1185">Reference proteome</keyword>
<dbReference type="PANTHER" id="PTHR10963:SF55">
    <property type="entry name" value="GLYCOSIDE HYDROLASE FAMILY 16 PROTEIN"/>
    <property type="match status" value="1"/>
</dbReference>
<comment type="similarity">
    <text evidence="1">Belongs to the glycosyl hydrolase 16 family.</text>
</comment>
<protein>
    <recommendedName>
        <fullName evidence="4">GH16 domain-containing protein</fullName>
    </recommendedName>
</protein>
<dbReference type="Gene3D" id="2.60.120.200">
    <property type="match status" value="1"/>
</dbReference>
<accession>A0A1E5TAE3</accession>
<dbReference type="Proteomes" id="UP000095713">
    <property type="component" value="Unassembled WGS sequence"/>
</dbReference>
<evidence type="ECO:0000256" key="1">
    <source>
        <dbReference type="ARBA" id="ARBA00006865"/>
    </source>
</evidence>
<name>A0A1E5TAE3_9FLAO</name>
<proteinExistence type="inferred from homology"/>
<gene>
    <name evidence="5" type="ORF">A8C32_02565</name>
</gene>